<protein>
    <submittedName>
        <fullName evidence="1">Uncharacterized protein</fullName>
    </submittedName>
</protein>
<gene>
    <name evidence="1" type="ORF">g.30468</name>
</gene>
<dbReference type="EMBL" id="GEDC01004616">
    <property type="protein sequence ID" value="JAS32682.1"/>
    <property type="molecule type" value="Transcribed_RNA"/>
</dbReference>
<sequence>TQIEYHTTTIPRASKSVRFKVPQDSENEVKEPTFSHSLRKKPNVYKSMPSLLGSPTEREVLRTSLSEIQSPSRVEYTTIQSPPSQPSYETTFAPSYPYNLPRVPDQFQYPPGDCQKIPFYPAKPIVSSGIAYIPVPMPGYSPQ</sequence>
<feature type="non-terminal residue" evidence="1">
    <location>
        <position position="1"/>
    </location>
</feature>
<reference evidence="1" key="1">
    <citation type="submission" date="2015-12" db="EMBL/GenBank/DDBJ databases">
        <title>De novo transcriptome assembly of four potential Pierce s Disease insect vectors from Arizona vineyards.</title>
        <authorList>
            <person name="Tassone E.E."/>
        </authorList>
    </citation>
    <scope>NUCLEOTIDE SEQUENCE</scope>
</reference>
<feature type="non-terminal residue" evidence="1">
    <location>
        <position position="143"/>
    </location>
</feature>
<proteinExistence type="predicted"/>
<evidence type="ECO:0000313" key="1">
    <source>
        <dbReference type="EMBL" id="JAS32682.1"/>
    </source>
</evidence>
<accession>A0A1B6E424</accession>
<organism evidence="1">
    <name type="scientific">Clastoptera arizonana</name>
    <name type="common">Arizona spittle bug</name>
    <dbReference type="NCBI Taxonomy" id="38151"/>
    <lineage>
        <taxon>Eukaryota</taxon>
        <taxon>Metazoa</taxon>
        <taxon>Ecdysozoa</taxon>
        <taxon>Arthropoda</taxon>
        <taxon>Hexapoda</taxon>
        <taxon>Insecta</taxon>
        <taxon>Pterygota</taxon>
        <taxon>Neoptera</taxon>
        <taxon>Paraneoptera</taxon>
        <taxon>Hemiptera</taxon>
        <taxon>Auchenorrhyncha</taxon>
        <taxon>Cercopoidea</taxon>
        <taxon>Clastopteridae</taxon>
        <taxon>Clastoptera</taxon>
    </lineage>
</organism>
<dbReference type="AlphaFoldDB" id="A0A1B6E424"/>
<name>A0A1B6E424_9HEMI</name>